<feature type="region of interest" description="Disordered" evidence="1">
    <location>
        <begin position="104"/>
        <end position="178"/>
    </location>
</feature>
<dbReference type="AlphaFoldDB" id="A0A1Z4KJY8"/>
<name>A0A1Z4KJY8_ANAVA</name>
<protein>
    <submittedName>
        <fullName evidence="2">Uncharacterized protein</fullName>
    </submittedName>
</protein>
<sequence>MNVNSSNLRKSAELLSAICGGLLMGISAIPQAVLAQQPINQQPTIQPSSKVNPCPRIFYEQPHNERVAVPQGCPPNAFTQRLINQGLLPQSSIPVTPNADQIRMGVGGETSSVLNPNPRIFSEAPYGRSQRSLQTEGGNTQPSVQPSPQTPAPGTGQSTVPVSPLPSPGQQQSPSTRISLASGRVNVRLVNDSGANVTYQVIGDTAPRSLQGKSDVTLQGLAAPVTVTFQREDGGLLEATPQPSPQSGVLEVRLRETTNVGQDRNTLRIENNGSVFLN</sequence>
<accession>A0A1Z4KJY8</accession>
<evidence type="ECO:0000313" key="3">
    <source>
        <dbReference type="Proteomes" id="UP000217507"/>
    </source>
</evidence>
<feature type="compositionally biased region" description="Polar residues" evidence="1">
    <location>
        <begin position="129"/>
        <end position="139"/>
    </location>
</feature>
<dbReference type="Proteomes" id="UP000217507">
    <property type="component" value="Chromosome"/>
</dbReference>
<proteinExistence type="predicted"/>
<evidence type="ECO:0000256" key="1">
    <source>
        <dbReference type="SAM" id="MobiDB-lite"/>
    </source>
</evidence>
<reference evidence="2 3" key="1">
    <citation type="submission" date="2017-06" db="EMBL/GenBank/DDBJ databases">
        <title>Genome sequencing of cyanobaciteial culture collection at National Institute for Environmental Studies (NIES).</title>
        <authorList>
            <person name="Hirose Y."/>
            <person name="Shimura Y."/>
            <person name="Fujisawa T."/>
            <person name="Nakamura Y."/>
            <person name="Kawachi M."/>
        </authorList>
    </citation>
    <scope>NUCLEOTIDE SEQUENCE [LARGE SCALE GENOMIC DNA]</scope>
    <source>
        <strain evidence="2 3">NIES-23</strain>
    </source>
</reference>
<evidence type="ECO:0000313" key="2">
    <source>
        <dbReference type="EMBL" id="BAY69213.1"/>
    </source>
</evidence>
<organism evidence="2 3">
    <name type="scientific">Trichormus variabilis NIES-23</name>
    <dbReference type="NCBI Taxonomy" id="1973479"/>
    <lineage>
        <taxon>Bacteria</taxon>
        <taxon>Bacillati</taxon>
        <taxon>Cyanobacteriota</taxon>
        <taxon>Cyanophyceae</taxon>
        <taxon>Nostocales</taxon>
        <taxon>Nostocaceae</taxon>
        <taxon>Trichormus</taxon>
    </lineage>
</organism>
<dbReference type="EMBL" id="AP018216">
    <property type="protein sequence ID" value="BAY69213.1"/>
    <property type="molecule type" value="Genomic_DNA"/>
</dbReference>
<gene>
    <name evidence="2" type="ORF">NIES23_20060</name>
</gene>